<feature type="region of interest" description="Disordered" evidence="1">
    <location>
        <begin position="16"/>
        <end position="44"/>
    </location>
</feature>
<evidence type="ECO:0000313" key="2">
    <source>
        <dbReference type="EMBL" id="KAJ1162223.1"/>
    </source>
</evidence>
<name>A0AAV7SFP5_PLEWA</name>
<dbReference type="Proteomes" id="UP001066276">
    <property type="component" value="Chromosome 4_2"/>
</dbReference>
<dbReference type="EMBL" id="JANPWB010000008">
    <property type="protein sequence ID" value="KAJ1162223.1"/>
    <property type="molecule type" value="Genomic_DNA"/>
</dbReference>
<proteinExistence type="predicted"/>
<keyword evidence="3" id="KW-1185">Reference proteome</keyword>
<evidence type="ECO:0000256" key="1">
    <source>
        <dbReference type="SAM" id="MobiDB-lite"/>
    </source>
</evidence>
<protein>
    <submittedName>
        <fullName evidence="2">Uncharacterized protein</fullName>
    </submittedName>
</protein>
<reference evidence="2" key="1">
    <citation type="journal article" date="2022" name="bioRxiv">
        <title>Sequencing and chromosome-scale assembly of the giantPleurodeles waltlgenome.</title>
        <authorList>
            <person name="Brown T."/>
            <person name="Elewa A."/>
            <person name="Iarovenko S."/>
            <person name="Subramanian E."/>
            <person name="Araus A.J."/>
            <person name="Petzold A."/>
            <person name="Susuki M."/>
            <person name="Suzuki K.-i.T."/>
            <person name="Hayashi T."/>
            <person name="Toyoda A."/>
            <person name="Oliveira C."/>
            <person name="Osipova E."/>
            <person name="Leigh N.D."/>
            <person name="Simon A."/>
            <person name="Yun M.H."/>
        </authorList>
    </citation>
    <scope>NUCLEOTIDE SEQUENCE</scope>
    <source>
        <strain evidence="2">20211129_DDA</strain>
        <tissue evidence="2">Liver</tissue>
    </source>
</reference>
<feature type="compositionally biased region" description="Basic and acidic residues" evidence="1">
    <location>
        <begin position="21"/>
        <end position="32"/>
    </location>
</feature>
<dbReference type="AlphaFoldDB" id="A0AAV7SFP5"/>
<comment type="caution">
    <text evidence="2">The sequence shown here is derived from an EMBL/GenBank/DDBJ whole genome shotgun (WGS) entry which is preliminary data.</text>
</comment>
<gene>
    <name evidence="2" type="ORF">NDU88_002694</name>
</gene>
<evidence type="ECO:0000313" key="3">
    <source>
        <dbReference type="Proteomes" id="UP001066276"/>
    </source>
</evidence>
<sequence>MTEINHALHLGTVSGPGIGDARVEAGGLREGEGSSSPYLRPRHSARVDPWREQLMGRTNTVRLHSLIVLALRYSLDVVWSSYINTYNFYV</sequence>
<accession>A0AAV7SFP5</accession>
<organism evidence="2 3">
    <name type="scientific">Pleurodeles waltl</name>
    <name type="common">Iberian ribbed newt</name>
    <dbReference type="NCBI Taxonomy" id="8319"/>
    <lineage>
        <taxon>Eukaryota</taxon>
        <taxon>Metazoa</taxon>
        <taxon>Chordata</taxon>
        <taxon>Craniata</taxon>
        <taxon>Vertebrata</taxon>
        <taxon>Euteleostomi</taxon>
        <taxon>Amphibia</taxon>
        <taxon>Batrachia</taxon>
        <taxon>Caudata</taxon>
        <taxon>Salamandroidea</taxon>
        <taxon>Salamandridae</taxon>
        <taxon>Pleurodelinae</taxon>
        <taxon>Pleurodeles</taxon>
    </lineage>
</organism>